<dbReference type="GO" id="GO:0005243">
    <property type="term" value="F:gap junction channel activity"/>
    <property type="evidence" value="ECO:0007669"/>
    <property type="project" value="TreeGrafter"/>
</dbReference>
<feature type="transmembrane region" description="Helical" evidence="12">
    <location>
        <begin position="88"/>
        <end position="105"/>
    </location>
</feature>
<evidence type="ECO:0000256" key="8">
    <source>
        <dbReference type="ARBA" id="ARBA00022989"/>
    </source>
</evidence>
<feature type="transmembrane region" description="Helical" evidence="12">
    <location>
        <begin position="20"/>
        <end position="42"/>
    </location>
</feature>
<feature type="transmembrane region" description="Helical" evidence="12">
    <location>
        <begin position="155"/>
        <end position="178"/>
    </location>
</feature>
<dbReference type="EMBL" id="CAJPVJ010003158">
    <property type="protein sequence ID" value="CAG2167239.1"/>
    <property type="molecule type" value="Genomic_DNA"/>
</dbReference>
<sequence length="637" mass="74343">MVISDTACIDNTVFRLHYKATIIGLTVAAIIVSSLHLFGYTIHCMGKDDIPGDVMNAQCWLRSTFKLPVDINNQLNNRKLPDNTYKSYYQWVWLLLFVQAILFYIPRFIWRMWEGGLCSKLTTGLDDPLIKDVDKQDKIARLVKYIYSHMNKHNIYFIGYVICEVLNFVNVVGQLVFIDKFMGKTGFKMFKNTLMDQEMRDDTLISVFPRTIRCIFHKLGVSGDVQKHSLLCVLPLNSVSERIYIALWLWLVILVVISGITLIYRCFTLILPKIRVTIMKYKVDFDDPTLLRHVYLGILLEINKATIIGLTVAAIIVSSVHFFGDTIHCMDRDDTPRDVLNAQCWLRSTFKLNIHINNMVTDRNLPDNTYQSYYQWVWLLLFVQAIFFYTPRFLWRKWEGGLCNKLTSGLDDPLIKAVDKQDKVAHLANYLYLQMNKHNTYFIGYVVCEALNFANVVCQLCFIDKFMGNKGFEMFKNTLMDQEMRDDTLISVFPRTIHCTFYKYGHSGDVQRNSVFCVLPLNSVNEKIYIIIWLWLLILVVISGITLIYRCFTVIVPKIRVTIMKYKVDFDDPTHLKYVLDISKVGDWFLLYQLSRNITHEHFKELMTELSRKIIGNQQGVGRIAPDLKLRLLKNYK</sequence>
<feature type="transmembrane region" description="Helical" evidence="12">
    <location>
        <begin position="243"/>
        <end position="271"/>
    </location>
</feature>
<accession>A0A7R9QL91</accession>
<evidence type="ECO:0000256" key="9">
    <source>
        <dbReference type="ARBA" id="ARBA00023065"/>
    </source>
</evidence>
<dbReference type="GO" id="GO:0007602">
    <property type="term" value="P:phototransduction"/>
    <property type="evidence" value="ECO:0007669"/>
    <property type="project" value="TreeGrafter"/>
</dbReference>
<keyword evidence="14" id="KW-1185">Reference proteome</keyword>
<evidence type="ECO:0000256" key="2">
    <source>
        <dbReference type="ARBA" id="ARBA00004651"/>
    </source>
</evidence>
<dbReference type="GO" id="GO:0005886">
    <property type="term" value="C:plasma membrane"/>
    <property type="evidence" value="ECO:0007669"/>
    <property type="project" value="UniProtKB-SubCell"/>
</dbReference>
<evidence type="ECO:0000256" key="1">
    <source>
        <dbReference type="ARBA" id="ARBA00004610"/>
    </source>
</evidence>
<feature type="transmembrane region" description="Helical" evidence="12">
    <location>
        <begin position="305"/>
        <end position="324"/>
    </location>
</feature>
<dbReference type="PROSITE" id="PS51013">
    <property type="entry name" value="PANNEXIN"/>
    <property type="match status" value="2"/>
</dbReference>
<dbReference type="AlphaFoldDB" id="A0A7R9QL91"/>
<keyword evidence="10 12" id="KW-0472">Membrane</keyword>
<dbReference type="GO" id="GO:0034220">
    <property type="term" value="P:monoatomic ion transmembrane transport"/>
    <property type="evidence" value="ECO:0007669"/>
    <property type="project" value="UniProtKB-KW"/>
</dbReference>
<dbReference type="PANTHER" id="PTHR11893:SF41">
    <property type="entry name" value="INNEXIN INX2"/>
    <property type="match status" value="1"/>
</dbReference>
<keyword evidence="7" id="KW-0965">Cell junction</keyword>
<organism evidence="13">
    <name type="scientific">Oppiella nova</name>
    <dbReference type="NCBI Taxonomy" id="334625"/>
    <lineage>
        <taxon>Eukaryota</taxon>
        <taxon>Metazoa</taxon>
        <taxon>Ecdysozoa</taxon>
        <taxon>Arthropoda</taxon>
        <taxon>Chelicerata</taxon>
        <taxon>Arachnida</taxon>
        <taxon>Acari</taxon>
        <taxon>Acariformes</taxon>
        <taxon>Sarcoptiformes</taxon>
        <taxon>Oribatida</taxon>
        <taxon>Brachypylina</taxon>
        <taxon>Oppioidea</taxon>
        <taxon>Oppiidae</taxon>
        <taxon>Oppiella</taxon>
    </lineage>
</organism>
<keyword evidence="3 12" id="KW-0813">Transport</keyword>
<keyword evidence="9 12" id="KW-0406">Ion transport</keyword>
<reference evidence="13" key="1">
    <citation type="submission" date="2020-11" db="EMBL/GenBank/DDBJ databases">
        <authorList>
            <person name="Tran Van P."/>
        </authorList>
    </citation>
    <scope>NUCLEOTIDE SEQUENCE</scope>
</reference>
<evidence type="ECO:0000256" key="12">
    <source>
        <dbReference type="RuleBase" id="RU010713"/>
    </source>
</evidence>
<keyword evidence="6" id="KW-0303">Gap junction</keyword>
<comment type="caution">
    <text evidence="12">Lacks conserved residue(s) required for the propagation of feature annotation.</text>
</comment>
<keyword evidence="4" id="KW-1003">Cell membrane</keyword>
<dbReference type="Pfam" id="PF00876">
    <property type="entry name" value="Innexin"/>
    <property type="match status" value="2"/>
</dbReference>
<dbReference type="GO" id="GO:0005921">
    <property type="term" value="C:gap junction"/>
    <property type="evidence" value="ECO:0007669"/>
    <property type="project" value="UniProtKB-SubCell"/>
</dbReference>
<evidence type="ECO:0000256" key="4">
    <source>
        <dbReference type="ARBA" id="ARBA00022475"/>
    </source>
</evidence>
<evidence type="ECO:0000256" key="10">
    <source>
        <dbReference type="ARBA" id="ARBA00023136"/>
    </source>
</evidence>
<name>A0A7R9QL91_9ACAR</name>
<evidence type="ECO:0000313" key="14">
    <source>
        <dbReference type="Proteomes" id="UP000728032"/>
    </source>
</evidence>
<dbReference type="OrthoDB" id="5867527at2759"/>
<proteinExistence type="inferred from homology"/>
<keyword evidence="11 12" id="KW-0407">Ion channel</keyword>
<evidence type="ECO:0000313" key="13">
    <source>
        <dbReference type="EMBL" id="CAD7648425.1"/>
    </source>
</evidence>
<dbReference type="EMBL" id="OC917983">
    <property type="protein sequence ID" value="CAD7648425.1"/>
    <property type="molecule type" value="Genomic_DNA"/>
</dbReference>
<protein>
    <recommendedName>
        <fullName evidence="12">Innexin</fullName>
    </recommendedName>
</protein>
<evidence type="ECO:0000256" key="6">
    <source>
        <dbReference type="ARBA" id="ARBA00022868"/>
    </source>
</evidence>
<dbReference type="PRINTS" id="PR01262">
    <property type="entry name" value="INNEXIN"/>
</dbReference>
<evidence type="ECO:0000256" key="7">
    <source>
        <dbReference type="ARBA" id="ARBA00022949"/>
    </source>
</evidence>
<feature type="transmembrane region" description="Helical" evidence="12">
    <location>
        <begin position="528"/>
        <end position="549"/>
    </location>
</feature>
<dbReference type="InterPro" id="IPR000990">
    <property type="entry name" value="Innexin"/>
</dbReference>
<dbReference type="PANTHER" id="PTHR11893">
    <property type="entry name" value="INNEXIN"/>
    <property type="match status" value="1"/>
</dbReference>
<dbReference type="Proteomes" id="UP000728032">
    <property type="component" value="Unassembled WGS sequence"/>
</dbReference>
<comment type="subcellular location">
    <subcellularLocation>
        <location evidence="1">Cell junction</location>
        <location evidence="1">Gap junction</location>
    </subcellularLocation>
    <subcellularLocation>
        <location evidence="2 12">Cell membrane</location>
        <topology evidence="2 12">Multi-pass membrane protein</topology>
    </subcellularLocation>
</comment>
<keyword evidence="5 12" id="KW-0812">Transmembrane</keyword>
<comment type="similarity">
    <text evidence="12">Belongs to the pannexin family.</text>
</comment>
<gene>
    <name evidence="12" type="primary">inx</name>
    <name evidence="13" type="ORF">ONB1V03_LOCUS6751</name>
</gene>
<keyword evidence="8 12" id="KW-1133">Transmembrane helix</keyword>
<evidence type="ECO:0000256" key="3">
    <source>
        <dbReference type="ARBA" id="ARBA00022448"/>
    </source>
</evidence>
<evidence type="ECO:0000256" key="11">
    <source>
        <dbReference type="ARBA" id="ARBA00023303"/>
    </source>
</evidence>
<evidence type="ECO:0000256" key="5">
    <source>
        <dbReference type="ARBA" id="ARBA00022692"/>
    </source>
</evidence>
<comment type="function">
    <text evidence="12">Structural component of the gap junctions.</text>
</comment>
<feature type="transmembrane region" description="Helical" evidence="12">
    <location>
        <begin position="373"/>
        <end position="390"/>
    </location>
</feature>